<dbReference type="GO" id="GO:0015074">
    <property type="term" value="P:DNA integration"/>
    <property type="evidence" value="ECO:0007669"/>
    <property type="project" value="UniProtKB-KW"/>
</dbReference>
<evidence type="ECO:0000256" key="1">
    <source>
        <dbReference type="ARBA" id="ARBA00008857"/>
    </source>
</evidence>
<keyword evidence="4" id="KW-0233">DNA recombination</keyword>
<dbReference type="PANTHER" id="PTHR30629:SF2">
    <property type="entry name" value="PROPHAGE INTEGRASE INTS-RELATED"/>
    <property type="match status" value="1"/>
</dbReference>
<dbReference type="Gene3D" id="3.30.160.390">
    <property type="entry name" value="Integrase, DNA-binding domain"/>
    <property type="match status" value="1"/>
</dbReference>
<dbReference type="Pfam" id="PF00589">
    <property type="entry name" value="Phage_integrase"/>
    <property type="match status" value="1"/>
</dbReference>
<name>A0AAW3F377_BURGA</name>
<dbReference type="AlphaFoldDB" id="A0AAW3F377"/>
<evidence type="ECO:0000256" key="3">
    <source>
        <dbReference type="ARBA" id="ARBA00023125"/>
    </source>
</evidence>
<dbReference type="InterPro" id="IPR002104">
    <property type="entry name" value="Integrase_catalytic"/>
</dbReference>
<proteinExistence type="inferred from homology"/>
<dbReference type="InterPro" id="IPR050808">
    <property type="entry name" value="Phage_Integrase"/>
</dbReference>
<accession>A0AAW3F377</accession>
<dbReference type="PROSITE" id="PS51898">
    <property type="entry name" value="TYR_RECOMBINASE"/>
    <property type="match status" value="1"/>
</dbReference>
<dbReference type="Proteomes" id="UP000029590">
    <property type="component" value="Unassembled WGS sequence"/>
</dbReference>
<evidence type="ECO:0000259" key="5">
    <source>
        <dbReference type="PROSITE" id="PS51898"/>
    </source>
</evidence>
<gene>
    <name evidence="6" type="ORF">DM48_308</name>
</gene>
<reference evidence="6 7" key="1">
    <citation type="submission" date="2014-04" db="EMBL/GenBank/DDBJ databases">
        <authorList>
            <person name="Bishop-Lilly K.A."/>
            <person name="Broomall S.M."/>
            <person name="Chain P.S."/>
            <person name="Chertkov O."/>
            <person name="Coyne S.R."/>
            <person name="Daligault H.E."/>
            <person name="Davenport K.W."/>
            <person name="Erkkila T."/>
            <person name="Frey K.G."/>
            <person name="Gibbons H.S."/>
            <person name="Gu W."/>
            <person name="Jaissle J."/>
            <person name="Johnson S.L."/>
            <person name="Koroleva G.I."/>
            <person name="Ladner J.T."/>
            <person name="Lo C.-C."/>
            <person name="Minogue T.D."/>
            <person name="Munk C."/>
            <person name="Palacios G.F."/>
            <person name="Redden C.L."/>
            <person name="Rosenzweig C.N."/>
            <person name="Scholz M.B."/>
            <person name="Teshima H."/>
            <person name="Xu Y."/>
        </authorList>
    </citation>
    <scope>NUCLEOTIDE SEQUENCE [LARGE SCALE GENOMIC DNA]</scope>
    <source>
        <strain evidence="7">gladioli</strain>
    </source>
</reference>
<dbReference type="Gene3D" id="1.10.150.130">
    <property type="match status" value="1"/>
</dbReference>
<protein>
    <submittedName>
        <fullName evidence="6">Phage integrase family protein</fullName>
    </submittedName>
</protein>
<keyword evidence="3" id="KW-0238">DNA-binding</keyword>
<feature type="domain" description="Tyr recombinase" evidence="5">
    <location>
        <begin position="208"/>
        <end position="405"/>
    </location>
</feature>
<comment type="caution">
    <text evidence="6">The sequence shown here is derived from an EMBL/GenBank/DDBJ whole genome shotgun (WGS) entry which is preliminary data.</text>
</comment>
<dbReference type="GO" id="GO:0003677">
    <property type="term" value="F:DNA binding"/>
    <property type="evidence" value="ECO:0007669"/>
    <property type="project" value="UniProtKB-KW"/>
</dbReference>
<organism evidence="6 7">
    <name type="scientific">Burkholderia gladioli</name>
    <name type="common">Pseudomonas marginata</name>
    <name type="synonym">Phytomonas marginata</name>
    <dbReference type="NCBI Taxonomy" id="28095"/>
    <lineage>
        <taxon>Bacteria</taxon>
        <taxon>Pseudomonadati</taxon>
        <taxon>Pseudomonadota</taxon>
        <taxon>Betaproteobacteria</taxon>
        <taxon>Burkholderiales</taxon>
        <taxon>Burkholderiaceae</taxon>
        <taxon>Burkholderia</taxon>
    </lineage>
</organism>
<dbReference type="InterPro" id="IPR025166">
    <property type="entry name" value="Integrase_DNA_bind_dom"/>
</dbReference>
<dbReference type="GO" id="GO:0006310">
    <property type="term" value="P:DNA recombination"/>
    <property type="evidence" value="ECO:0007669"/>
    <property type="project" value="UniProtKB-KW"/>
</dbReference>
<dbReference type="SUPFAM" id="SSF56349">
    <property type="entry name" value="DNA breaking-rejoining enzymes"/>
    <property type="match status" value="1"/>
</dbReference>
<dbReference type="RefSeq" id="WP_080752249.1">
    <property type="nucleotide sequence ID" value="NZ_KN150850.1"/>
</dbReference>
<evidence type="ECO:0000313" key="6">
    <source>
        <dbReference type="EMBL" id="KGC14951.1"/>
    </source>
</evidence>
<evidence type="ECO:0000256" key="2">
    <source>
        <dbReference type="ARBA" id="ARBA00022908"/>
    </source>
</evidence>
<dbReference type="InterPro" id="IPR013762">
    <property type="entry name" value="Integrase-like_cat_sf"/>
</dbReference>
<dbReference type="InterPro" id="IPR010998">
    <property type="entry name" value="Integrase_recombinase_N"/>
</dbReference>
<sequence>MKFDARIAKQLKPGSHLTFASFPGLRLEVTTSRRSWIYRYKSPVDKCMRQQKLGQWPEMSYASAISAWEEIRGQREAGIDPVLAKKRPKDAGKGYTVMQLCEDFLSGYIDVHRQADGARLVRQRMLKKIKPIEKLQAAEITRMQAFDLLNSERHAPRNAAVLRSELGAAWDYALDAARIPPETPNWWRLIMARQLRSKGRIVAGTRVTEKRILTDKELSILIPWLKNFSPTIADVLTMYLWTALRGGEIVAIQGKYIAQEDDGTWLIIPKVTTKNKNRSSAHDHRVPLVGRALEIIARRKEEYGDGYLFPTDIHKHIPQKSVQAIVWNHQPYALDEGQTLRPVLPVSHWSAHDLRRTSRTILASLGCPHEVGEVILGHVIPGVAGVYNKYRYDKERREWLTKLSDYLEGLAPKIVQEEANRK</sequence>
<dbReference type="InterPro" id="IPR011010">
    <property type="entry name" value="DNA_brk_join_enz"/>
</dbReference>
<dbReference type="EMBL" id="JPGG01000016">
    <property type="protein sequence ID" value="KGC14951.1"/>
    <property type="molecule type" value="Genomic_DNA"/>
</dbReference>
<evidence type="ECO:0000313" key="7">
    <source>
        <dbReference type="Proteomes" id="UP000029590"/>
    </source>
</evidence>
<dbReference type="Gene3D" id="1.10.443.10">
    <property type="entry name" value="Intergrase catalytic core"/>
    <property type="match status" value="1"/>
</dbReference>
<dbReference type="InterPro" id="IPR038488">
    <property type="entry name" value="Integrase_DNA-bd_sf"/>
</dbReference>
<keyword evidence="2" id="KW-0229">DNA integration</keyword>
<evidence type="ECO:0000256" key="4">
    <source>
        <dbReference type="ARBA" id="ARBA00023172"/>
    </source>
</evidence>
<dbReference type="PANTHER" id="PTHR30629">
    <property type="entry name" value="PROPHAGE INTEGRASE"/>
    <property type="match status" value="1"/>
</dbReference>
<comment type="similarity">
    <text evidence="1">Belongs to the 'phage' integrase family.</text>
</comment>
<dbReference type="Pfam" id="PF13356">
    <property type="entry name" value="Arm-DNA-bind_3"/>
    <property type="match status" value="1"/>
</dbReference>